<name>A0AAD7EIA9_9AGAR</name>
<reference evidence="2" key="1">
    <citation type="submission" date="2023-03" db="EMBL/GenBank/DDBJ databases">
        <title>Massive genome expansion in bonnet fungi (Mycena s.s.) driven by repeated elements and novel gene families across ecological guilds.</title>
        <authorList>
            <consortium name="Lawrence Berkeley National Laboratory"/>
            <person name="Harder C.B."/>
            <person name="Miyauchi S."/>
            <person name="Viragh M."/>
            <person name="Kuo A."/>
            <person name="Thoen E."/>
            <person name="Andreopoulos B."/>
            <person name="Lu D."/>
            <person name="Skrede I."/>
            <person name="Drula E."/>
            <person name="Henrissat B."/>
            <person name="Morin E."/>
            <person name="Kohler A."/>
            <person name="Barry K."/>
            <person name="LaButti K."/>
            <person name="Morin E."/>
            <person name="Salamov A."/>
            <person name="Lipzen A."/>
            <person name="Mereny Z."/>
            <person name="Hegedus B."/>
            <person name="Baldrian P."/>
            <person name="Stursova M."/>
            <person name="Weitz H."/>
            <person name="Taylor A."/>
            <person name="Grigoriev I.V."/>
            <person name="Nagy L.G."/>
            <person name="Martin F."/>
            <person name="Kauserud H."/>
        </authorList>
    </citation>
    <scope>NUCLEOTIDE SEQUENCE</scope>
    <source>
        <strain evidence="2">CBHHK002</strain>
    </source>
</reference>
<feature type="transmembrane region" description="Helical" evidence="1">
    <location>
        <begin position="92"/>
        <end position="114"/>
    </location>
</feature>
<evidence type="ECO:0000313" key="2">
    <source>
        <dbReference type="EMBL" id="KAJ7327848.1"/>
    </source>
</evidence>
<keyword evidence="1" id="KW-1133">Transmembrane helix</keyword>
<accession>A0AAD7EIA9</accession>
<keyword evidence="3" id="KW-1185">Reference proteome</keyword>
<gene>
    <name evidence="2" type="ORF">DFH08DRAFT_816023</name>
</gene>
<evidence type="ECO:0000313" key="3">
    <source>
        <dbReference type="Proteomes" id="UP001218218"/>
    </source>
</evidence>
<comment type="caution">
    <text evidence="2">The sequence shown here is derived from an EMBL/GenBank/DDBJ whole genome shotgun (WGS) entry which is preliminary data.</text>
</comment>
<evidence type="ECO:0000256" key="1">
    <source>
        <dbReference type="SAM" id="Phobius"/>
    </source>
</evidence>
<dbReference type="Proteomes" id="UP001218218">
    <property type="component" value="Unassembled WGS sequence"/>
</dbReference>
<protein>
    <submittedName>
        <fullName evidence="2">Uncharacterized protein</fullName>
    </submittedName>
</protein>
<dbReference type="EMBL" id="JARIHO010000040">
    <property type="protein sequence ID" value="KAJ7327848.1"/>
    <property type="molecule type" value="Genomic_DNA"/>
</dbReference>
<sequence length="231" mass="25587">MYASGAYCAYFPDSAYLRDRSREVQTPRGRMARMVSTILALTAQLHPKCYTKPSVEPEFLESHGNYWLKSIVVSFVLRTKELIEMKSRGTCAAAIAGSLGSIIGLTGILLLGLWSRRRRRGVARGSLPDPYIPEQEPALPSETQVGLNLTRKGEKPRVPVAVGRLDSTPAGSETMMPGDEALTVRLWRIEAQLEALVTRVDEGAHQATQDEVVDLFGYFIRYIATESTREA</sequence>
<keyword evidence="1" id="KW-0812">Transmembrane</keyword>
<dbReference type="AlphaFoldDB" id="A0AAD7EIA9"/>
<proteinExistence type="predicted"/>
<keyword evidence="1" id="KW-0472">Membrane</keyword>
<organism evidence="2 3">
    <name type="scientific">Mycena albidolilacea</name>
    <dbReference type="NCBI Taxonomy" id="1033008"/>
    <lineage>
        <taxon>Eukaryota</taxon>
        <taxon>Fungi</taxon>
        <taxon>Dikarya</taxon>
        <taxon>Basidiomycota</taxon>
        <taxon>Agaricomycotina</taxon>
        <taxon>Agaricomycetes</taxon>
        <taxon>Agaricomycetidae</taxon>
        <taxon>Agaricales</taxon>
        <taxon>Marasmiineae</taxon>
        <taxon>Mycenaceae</taxon>
        <taxon>Mycena</taxon>
    </lineage>
</organism>